<dbReference type="SUPFAM" id="SSF56176">
    <property type="entry name" value="FAD-binding/transporter-associated domain-like"/>
    <property type="match status" value="1"/>
</dbReference>
<dbReference type="InterPro" id="IPR016166">
    <property type="entry name" value="FAD-bd_PCMH"/>
</dbReference>
<dbReference type="InterPro" id="IPR006094">
    <property type="entry name" value="Oxid_FAD_bind_N"/>
</dbReference>
<evidence type="ECO:0000256" key="2">
    <source>
        <dbReference type="ARBA" id="ARBA00012405"/>
    </source>
</evidence>
<dbReference type="PROSITE" id="PS51387">
    <property type="entry name" value="FAD_PCMH"/>
    <property type="match status" value="1"/>
</dbReference>
<protein>
    <recommendedName>
        <fullName evidence="2">Delta(24)-sterol reductase</fullName>
        <ecNumber evidence="2">1.3.1.72</ecNumber>
    </recommendedName>
</protein>
<evidence type="ECO:0000313" key="9">
    <source>
        <dbReference type="Proteomes" id="UP000639643"/>
    </source>
</evidence>
<dbReference type="EMBL" id="WIGM01000653">
    <property type="protein sequence ID" value="KAF6817546.1"/>
    <property type="molecule type" value="Genomic_DNA"/>
</dbReference>
<organism evidence="8 9">
    <name type="scientific">Colletotrichum musicola</name>
    <dbReference type="NCBI Taxonomy" id="2175873"/>
    <lineage>
        <taxon>Eukaryota</taxon>
        <taxon>Fungi</taxon>
        <taxon>Dikarya</taxon>
        <taxon>Ascomycota</taxon>
        <taxon>Pezizomycotina</taxon>
        <taxon>Sordariomycetes</taxon>
        <taxon>Hypocreomycetidae</taxon>
        <taxon>Glomerellales</taxon>
        <taxon>Glomerellaceae</taxon>
        <taxon>Colletotrichum</taxon>
        <taxon>Colletotrichum orchidearum species complex</taxon>
    </lineage>
</organism>
<dbReference type="InterPro" id="IPR040165">
    <property type="entry name" value="Diminuto-like"/>
</dbReference>
<dbReference type="GO" id="GO:0071949">
    <property type="term" value="F:FAD binding"/>
    <property type="evidence" value="ECO:0007669"/>
    <property type="project" value="InterPro"/>
</dbReference>
<evidence type="ECO:0000259" key="7">
    <source>
        <dbReference type="PROSITE" id="PS51387"/>
    </source>
</evidence>
<name>A0A8H6N2W3_9PEZI</name>
<evidence type="ECO:0000256" key="5">
    <source>
        <dbReference type="ARBA" id="ARBA00023002"/>
    </source>
</evidence>
<accession>A0A8H6N2W3</accession>
<comment type="caution">
    <text evidence="8">The sequence shown here is derived from an EMBL/GenBank/DDBJ whole genome shotgun (WGS) entry which is preliminary data.</text>
</comment>
<gene>
    <name evidence="8" type="ORF">CMUS01_12084</name>
</gene>
<dbReference type="GO" id="GO:0000246">
    <property type="term" value="F:Delta24(24-1) sterol reductase activity"/>
    <property type="evidence" value="ECO:0007669"/>
    <property type="project" value="TreeGrafter"/>
</dbReference>
<evidence type="ECO:0000256" key="4">
    <source>
        <dbReference type="ARBA" id="ARBA00022989"/>
    </source>
</evidence>
<dbReference type="InterPro" id="IPR016169">
    <property type="entry name" value="FAD-bd_PCMH_sub2"/>
</dbReference>
<evidence type="ECO:0000256" key="6">
    <source>
        <dbReference type="ARBA" id="ARBA00023136"/>
    </source>
</evidence>
<dbReference type="GO" id="GO:0008202">
    <property type="term" value="P:steroid metabolic process"/>
    <property type="evidence" value="ECO:0007669"/>
    <property type="project" value="TreeGrafter"/>
</dbReference>
<dbReference type="EC" id="1.3.1.72" evidence="2"/>
<comment type="subcellular location">
    <subcellularLocation>
        <location evidence="1">Membrane</location>
        <topology evidence="1">Single-pass membrane protein</topology>
    </subcellularLocation>
</comment>
<feature type="domain" description="FAD-binding PCMH-type" evidence="7">
    <location>
        <begin position="1"/>
        <end position="172"/>
    </location>
</feature>
<evidence type="ECO:0000313" key="8">
    <source>
        <dbReference type="EMBL" id="KAF6817546.1"/>
    </source>
</evidence>
<sequence length="506" mass="57826">MEEEKTIKHKESVAVVAERVKAFAEAGIKFRLYHGETNSTRPSNRKKSEVLDISDLNNIISIDVDRKIAIVEPNVSMDTLVKACVEHRLIPLIVPEFPGITVGGAFSGGAAESSSFKFGYFNNAIESVEFVLGDGNIIQASDIENADLYFGAAGTLGSLGVGTLFEVKLTTACDYVELRYVAINSMEDAVEKIKLYTDNTSFINFVEAIMYSPYSGALIFGTLTDELNGHPIVRFSRAKDPWFYLHVHESVPHPRHTDCDTCLWGKPRSPFAKGEIVNMVPTVDYLFRYDRGAFWMGIYGQKSQHFHRFSRFISDRLVRTRTMYRTMHLSGRSQAFIIQDVALPDDRAAEFLNWANEKLHIYPIWLLPIKGPTHAPFHAANRVPGHETLINIGLWGLKTAAWPRFEWPLGREAFARFVSDNRAIEHQVRAHHGLKWLYGVNYYSKEEFWGIYDKAEYDKLRNKYGAKRLPSVWDKINNENPKYEEKLPFWKAIYKSLRGHDYLLPN</sequence>
<dbReference type="AlphaFoldDB" id="A0A8H6N2W3"/>
<dbReference type="Pfam" id="PF01565">
    <property type="entry name" value="FAD_binding_4"/>
    <property type="match status" value="1"/>
</dbReference>
<keyword evidence="3" id="KW-0812">Transmembrane</keyword>
<keyword evidence="4" id="KW-1133">Transmembrane helix</keyword>
<dbReference type="Proteomes" id="UP000639643">
    <property type="component" value="Unassembled WGS sequence"/>
</dbReference>
<dbReference type="PANTHER" id="PTHR10801:SF0">
    <property type="entry name" value="DELTA(24)-STEROL REDUCTASE"/>
    <property type="match status" value="1"/>
</dbReference>
<dbReference type="InterPro" id="IPR036318">
    <property type="entry name" value="FAD-bd_PCMH-like_sf"/>
</dbReference>
<dbReference type="OrthoDB" id="415825at2759"/>
<dbReference type="Gene3D" id="3.30.465.10">
    <property type="match status" value="1"/>
</dbReference>
<dbReference type="GO" id="GO:0005737">
    <property type="term" value="C:cytoplasm"/>
    <property type="evidence" value="ECO:0007669"/>
    <property type="project" value="TreeGrafter"/>
</dbReference>
<keyword evidence="5" id="KW-0560">Oxidoreductase</keyword>
<dbReference type="PANTHER" id="PTHR10801">
    <property type="entry name" value="24-DEHYDROCHOLESTEROL REDUCTASE"/>
    <property type="match status" value="1"/>
</dbReference>
<keyword evidence="6" id="KW-0472">Membrane</keyword>
<dbReference type="GO" id="GO:0050614">
    <property type="term" value="F:Delta24-sterol reductase activity"/>
    <property type="evidence" value="ECO:0007669"/>
    <property type="project" value="UniProtKB-EC"/>
</dbReference>
<proteinExistence type="predicted"/>
<reference evidence="8" key="1">
    <citation type="journal article" date="2020" name="Phytopathology">
        <title>Genome Sequence Resources of Colletotrichum truncatum, C. plurivorum, C. musicola, and C. sojae: Four Species Pathogenic to Soybean (Glycine max).</title>
        <authorList>
            <person name="Rogerio F."/>
            <person name="Boufleur T.R."/>
            <person name="Ciampi-Guillardi M."/>
            <person name="Sukno S.A."/>
            <person name="Thon M.R."/>
            <person name="Massola Junior N.S."/>
            <person name="Baroncelli R."/>
        </authorList>
    </citation>
    <scope>NUCLEOTIDE SEQUENCE</scope>
    <source>
        <strain evidence="8">LFN0074</strain>
    </source>
</reference>
<evidence type="ECO:0000256" key="3">
    <source>
        <dbReference type="ARBA" id="ARBA00022692"/>
    </source>
</evidence>
<evidence type="ECO:0000256" key="1">
    <source>
        <dbReference type="ARBA" id="ARBA00004167"/>
    </source>
</evidence>
<dbReference type="GO" id="GO:0016020">
    <property type="term" value="C:membrane"/>
    <property type="evidence" value="ECO:0007669"/>
    <property type="project" value="UniProtKB-SubCell"/>
</dbReference>
<keyword evidence="9" id="KW-1185">Reference proteome</keyword>